<feature type="transmembrane region" description="Helical" evidence="1">
    <location>
        <begin position="199"/>
        <end position="221"/>
    </location>
</feature>
<protein>
    <submittedName>
        <fullName evidence="2">Uncharacterized protein</fullName>
    </submittedName>
</protein>
<sequence>MFLIEKTFLFHVLVTLFYKNPINHNKLKKLPKNNSFNILAHLLSIDKYELILSKDEYDWLNNYVSRLQIGLTSSADQARAEVLLYKIVISKNTSIDDYLVNAWYYPLPSIIWSIEYVLKNVADISLKIFVALLILFLLSFLVNIKTATILLSLRFFIKISVKIFQVLQRCADYPGHLSDWRNTLKFYCSSWKKNSLIEILIWHLAYVFLPLLVILSIFALFNEDFAEILVEFLNNISKVLWTIYKYTHYLWRPFVLFFLYLRKIINEDKKKKK</sequence>
<keyword evidence="2" id="KW-0496">Mitochondrion</keyword>
<gene>
    <name evidence="2" type="primary">orf273</name>
</gene>
<organism evidence="2">
    <name type="scientific">Ishige okamurae</name>
    <dbReference type="NCBI Taxonomy" id="233772"/>
    <lineage>
        <taxon>Eukaryota</taxon>
        <taxon>Sar</taxon>
        <taxon>Stramenopiles</taxon>
        <taxon>Ochrophyta</taxon>
        <taxon>PX clade</taxon>
        <taxon>Phaeophyceae</taxon>
        <taxon>Ectocarpales</taxon>
        <taxon>Ishigeaceae</taxon>
        <taxon>Ishige</taxon>
    </lineage>
</organism>
<keyword evidence="1" id="KW-0812">Transmembrane</keyword>
<reference evidence="2" key="1">
    <citation type="submission" date="2018-02" db="EMBL/GenBank/DDBJ databases">
        <title>Mitochondrial genome of the brown alga Ishige okamurae.</title>
        <authorList>
            <person name="Liu F."/>
        </authorList>
    </citation>
    <scope>NUCLEOTIDE SEQUENCE</scope>
</reference>
<evidence type="ECO:0000313" key="2">
    <source>
        <dbReference type="EMBL" id="QDB64181.1"/>
    </source>
</evidence>
<keyword evidence="1" id="KW-0472">Membrane</keyword>
<proteinExistence type="predicted"/>
<dbReference type="AlphaFoldDB" id="A0A4Y5T8X0"/>
<feature type="transmembrane region" description="Helical" evidence="1">
    <location>
        <begin position="128"/>
        <end position="153"/>
    </location>
</feature>
<accession>A0A4Y5T8X0</accession>
<feature type="transmembrane region" description="Helical" evidence="1">
    <location>
        <begin position="241"/>
        <end position="261"/>
    </location>
</feature>
<evidence type="ECO:0000256" key="1">
    <source>
        <dbReference type="SAM" id="Phobius"/>
    </source>
</evidence>
<name>A0A4Y5T8X0_9PHAE</name>
<keyword evidence="1" id="KW-1133">Transmembrane helix</keyword>
<dbReference type="EMBL" id="MG940857">
    <property type="protein sequence ID" value="QDB64181.1"/>
    <property type="molecule type" value="Genomic_DNA"/>
</dbReference>
<geneLocation type="mitochondrion" evidence="2"/>